<dbReference type="RefSeq" id="WP_338754298.1">
    <property type="nucleotide sequence ID" value="NZ_CP147404.1"/>
</dbReference>
<dbReference type="InterPro" id="IPR000209">
    <property type="entry name" value="Peptidase_S8/S53_dom"/>
</dbReference>
<dbReference type="EMBL" id="CP147404">
    <property type="protein sequence ID" value="WXB94546.1"/>
    <property type="molecule type" value="Genomic_DNA"/>
</dbReference>
<feature type="active site" description="Charge relay system" evidence="5">
    <location>
        <position position="23"/>
    </location>
</feature>
<dbReference type="Pfam" id="PF00082">
    <property type="entry name" value="Peptidase_S8"/>
    <property type="match status" value="1"/>
</dbReference>
<evidence type="ECO:0000313" key="8">
    <source>
        <dbReference type="Proteomes" id="UP001387364"/>
    </source>
</evidence>
<comment type="similarity">
    <text evidence="1 5">Belongs to the peptidase S8 family.</text>
</comment>
<dbReference type="PRINTS" id="PR00723">
    <property type="entry name" value="SUBTILISIN"/>
</dbReference>
<keyword evidence="4 5" id="KW-0720">Serine protease</keyword>
<dbReference type="PANTHER" id="PTHR43806:SF11">
    <property type="entry name" value="CEREVISIN-RELATED"/>
    <property type="match status" value="1"/>
</dbReference>
<evidence type="ECO:0000313" key="7">
    <source>
        <dbReference type="EMBL" id="WXB94546.1"/>
    </source>
</evidence>
<dbReference type="InterPro" id="IPR015500">
    <property type="entry name" value="Peptidase_S8_subtilisin-rel"/>
</dbReference>
<evidence type="ECO:0000256" key="3">
    <source>
        <dbReference type="ARBA" id="ARBA00022801"/>
    </source>
</evidence>
<reference evidence="7 8" key="1">
    <citation type="submission" date="2024-02" db="EMBL/GenBank/DDBJ databases">
        <title>Seven novel Bacillus-like species.</title>
        <authorList>
            <person name="Liu G."/>
        </authorList>
    </citation>
    <scope>NUCLEOTIDE SEQUENCE [LARGE SCALE GENOMIC DNA]</scope>
    <source>
        <strain evidence="7 8">FJAT-52991</strain>
    </source>
</reference>
<dbReference type="InterPro" id="IPR050131">
    <property type="entry name" value="Peptidase_S8_subtilisin-like"/>
</dbReference>
<dbReference type="Proteomes" id="UP001387364">
    <property type="component" value="Chromosome"/>
</dbReference>
<organism evidence="7 8">
    <name type="scientific">Bacillus kandeliae</name>
    <dbReference type="NCBI Taxonomy" id="3129297"/>
    <lineage>
        <taxon>Bacteria</taxon>
        <taxon>Bacillati</taxon>
        <taxon>Bacillota</taxon>
        <taxon>Bacilli</taxon>
        <taxon>Bacillales</taxon>
        <taxon>Bacillaceae</taxon>
        <taxon>Bacillus</taxon>
    </lineage>
</organism>
<name>A0ABZ2NB77_9BACI</name>
<gene>
    <name evidence="7" type="ORF">WDJ61_07945</name>
</gene>
<feature type="active site" description="Charge relay system" evidence="5">
    <location>
        <position position="62"/>
    </location>
</feature>
<dbReference type="Gene3D" id="3.40.50.200">
    <property type="entry name" value="Peptidase S8/S53 domain"/>
    <property type="match status" value="1"/>
</dbReference>
<accession>A0ABZ2NB77</accession>
<evidence type="ECO:0000256" key="1">
    <source>
        <dbReference type="ARBA" id="ARBA00011073"/>
    </source>
</evidence>
<evidence type="ECO:0000256" key="2">
    <source>
        <dbReference type="ARBA" id="ARBA00022670"/>
    </source>
</evidence>
<dbReference type="InterPro" id="IPR036852">
    <property type="entry name" value="Peptidase_S8/S53_dom_sf"/>
</dbReference>
<proteinExistence type="inferred from homology"/>
<keyword evidence="3 5" id="KW-0378">Hydrolase</keyword>
<dbReference type="PROSITE" id="PS51892">
    <property type="entry name" value="SUBTILASE"/>
    <property type="match status" value="1"/>
</dbReference>
<evidence type="ECO:0000256" key="5">
    <source>
        <dbReference type="PROSITE-ProRule" id="PRU01240"/>
    </source>
</evidence>
<evidence type="ECO:0000256" key="4">
    <source>
        <dbReference type="ARBA" id="ARBA00022825"/>
    </source>
</evidence>
<dbReference type="PANTHER" id="PTHR43806">
    <property type="entry name" value="PEPTIDASE S8"/>
    <property type="match status" value="1"/>
</dbReference>
<protein>
    <submittedName>
        <fullName evidence="7">S8 family serine peptidase</fullName>
    </submittedName>
</protein>
<keyword evidence="2 5" id="KW-0645">Protease</keyword>
<feature type="active site" description="Charge relay system" evidence="5">
    <location>
        <position position="203"/>
    </location>
</feature>
<sequence>MYPFSMDEEEWGNGQGIKIAHIDSGINEWHPHIGKVTGGIAFRVNDVGKIVMEESFQDDLGHGTAVAGVIKGQAPEAELWAVKIFHDRLTTYIEVLCAAIEWCLEQRMDIINLSLGVNQDIPAFRHICEQANEAGILIVSACDEQNGLYWPGYYHSVYAVRSAKSGRRGVFHFSPNDPIHFQTAGVPRELEGPLQKFNYQGHSFAAAHVTGVIAKVKEKYPEARTISEMNQLFIKLSEQQAVQERSI</sequence>
<dbReference type="SUPFAM" id="SSF52743">
    <property type="entry name" value="Subtilisin-like"/>
    <property type="match status" value="1"/>
</dbReference>
<feature type="domain" description="Peptidase S8/S53" evidence="6">
    <location>
        <begin position="14"/>
        <end position="234"/>
    </location>
</feature>
<keyword evidence="8" id="KW-1185">Reference proteome</keyword>
<evidence type="ECO:0000259" key="6">
    <source>
        <dbReference type="Pfam" id="PF00082"/>
    </source>
</evidence>